<dbReference type="InterPro" id="IPR011992">
    <property type="entry name" value="EF-hand-dom_pair"/>
</dbReference>
<dbReference type="GO" id="GO:0006874">
    <property type="term" value="P:intracellular calcium ion homeostasis"/>
    <property type="evidence" value="ECO:0007669"/>
    <property type="project" value="TreeGrafter"/>
</dbReference>
<dbReference type="PANTHER" id="PTHR31323:SF14">
    <property type="entry name" value="MECHANOSENSITIVE ION CHANNEL PROTEIN MSY2"/>
    <property type="match status" value="1"/>
</dbReference>
<dbReference type="SUPFAM" id="SSF47473">
    <property type="entry name" value="EF-hand"/>
    <property type="match status" value="1"/>
</dbReference>
<evidence type="ECO:0000313" key="4">
    <source>
        <dbReference type="EMBL" id="KAG4422764.1"/>
    </source>
</evidence>
<dbReference type="PROSITE" id="PS00018">
    <property type="entry name" value="EF_HAND_1"/>
    <property type="match status" value="1"/>
</dbReference>
<reference evidence="4" key="1">
    <citation type="submission" date="2021-02" db="EMBL/GenBank/DDBJ databases">
        <title>Genome sequence Cadophora malorum strain M34.</title>
        <authorList>
            <person name="Stefanovic E."/>
            <person name="Vu D."/>
            <person name="Scully C."/>
            <person name="Dijksterhuis J."/>
            <person name="Roader J."/>
            <person name="Houbraken J."/>
        </authorList>
    </citation>
    <scope>NUCLEOTIDE SEQUENCE</scope>
    <source>
        <strain evidence="4">M34</strain>
    </source>
</reference>
<dbReference type="GO" id="GO:0005509">
    <property type="term" value="F:calcium ion binding"/>
    <property type="evidence" value="ECO:0007669"/>
    <property type="project" value="InterPro"/>
</dbReference>
<gene>
    <name evidence="4" type="ORF">IFR04_004112</name>
</gene>
<feature type="domain" description="EF-hand" evidence="3">
    <location>
        <begin position="151"/>
        <end position="186"/>
    </location>
</feature>
<dbReference type="InterPro" id="IPR002048">
    <property type="entry name" value="EF_hand_dom"/>
</dbReference>
<dbReference type="PANTHER" id="PTHR31323">
    <property type="entry name" value="MECHANOSENSITIVE ION CHANNEL PROTEIN MSY2"/>
    <property type="match status" value="1"/>
</dbReference>
<feature type="region of interest" description="Disordered" evidence="2">
    <location>
        <begin position="362"/>
        <end position="384"/>
    </location>
</feature>
<organism evidence="4 5">
    <name type="scientific">Cadophora malorum</name>
    <dbReference type="NCBI Taxonomy" id="108018"/>
    <lineage>
        <taxon>Eukaryota</taxon>
        <taxon>Fungi</taxon>
        <taxon>Dikarya</taxon>
        <taxon>Ascomycota</taxon>
        <taxon>Pezizomycotina</taxon>
        <taxon>Leotiomycetes</taxon>
        <taxon>Helotiales</taxon>
        <taxon>Ploettnerulaceae</taxon>
        <taxon>Cadophora</taxon>
    </lineage>
</organism>
<dbReference type="AlphaFoldDB" id="A0A8H7WDE5"/>
<feature type="region of interest" description="Disordered" evidence="2">
    <location>
        <begin position="421"/>
        <end position="464"/>
    </location>
</feature>
<evidence type="ECO:0000313" key="5">
    <source>
        <dbReference type="Proteomes" id="UP000664132"/>
    </source>
</evidence>
<keyword evidence="1" id="KW-0106">Calcium</keyword>
<dbReference type="InterPro" id="IPR018247">
    <property type="entry name" value="EF_Hand_1_Ca_BS"/>
</dbReference>
<dbReference type="Proteomes" id="UP000664132">
    <property type="component" value="Unassembled WGS sequence"/>
</dbReference>
<evidence type="ECO:0000256" key="1">
    <source>
        <dbReference type="ARBA" id="ARBA00022837"/>
    </source>
</evidence>
<feature type="region of interest" description="Disordered" evidence="2">
    <location>
        <begin position="482"/>
        <end position="509"/>
    </location>
</feature>
<dbReference type="GO" id="GO:0005262">
    <property type="term" value="F:calcium channel activity"/>
    <property type="evidence" value="ECO:0007669"/>
    <property type="project" value="TreeGrafter"/>
</dbReference>
<evidence type="ECO:0000259" key="3">
    <source>
        <dbReference type="PROSITE" id="PS50222"/>
    </source>
</evidence>
<comment type="caution">
    <text evidence="4">The sequence shown here is derived from an EMBL/GenBank/DDBJ whole genome shotgun (WGS) entry which is preliminary data.</text>
</comment>
<name>A0A8H7WDE5_9HELO</name>
<dbReference type="OrthoDB" id="544685at2759"/>
<dbReference type="EMBL" id="JAFJYH010000044">
    <property type="protein sequence ID" value="KAG4422764.1"/>
    <property type="molecule type" value="Genomic_DNA"/>
</dbReference>
<keyword evidence="5" id="KW-1185">Reference proteome</keyword>
<proteinExistence type="predicted"/>
<accession>A0A8H7WDE5</accession>
<dbReference type="PROSITE" id="PS50222">
    <property type="entry name" value="EF_HAND_2"/>
    <property type="match status" value="1"/>
</dbReference>
<feature type="compositionally biased region" description="Polar residues" evidence="2">
    <location>
        <begin position="421"/>
        <end position="431"/>
    </location>
</feature>
<sequence length="509" mass="55830">MLDHSIIGLMRRKRAVRLLGVLLEGSRNLCPIYEADFLEEDFIIHVNFEAFVRKGQKERTNHGAKSDGRGQRKVKGMGRLGNKVNSVFGNIASELTGKRVLPPRSAESIVVECLERSKASKALARRLWFSFVIEGNNCLGLENIQEVLGPDAQDVAEDCFNILDPDGNGDVSLDEITMRFTELCMGRKAIARSMHDVSQAIKALDNVLSSVALLLSIFALICFLDTGFHTILSTASTTLLSLSFVFSVTAQEFLGSHIFISLDTSIADIETLRQEMLAFITAPEDVRDFQEEITLCCIGLGTMDKLQLQLEVRHKSNWTTETIRAARHAKLIYAMVLAMPVSDEIAAATRDKAAKDADAAIIHPLGPREPSRVPDGPTASEPLSTIPESVAASTLNAVSLGEAPLRDQGLDYDRGSIVGSQTLHKSTSRLSEASGASPELQKTKSPQGRRKAGHTAPSSTRRFTTKLMQLLCRKFVISPSSSIPRSTMPFAPGRKGNQRRRIKFPQDTK</sequence>
<protein>
    <recommendedName>
        <fullName evidence="3">EF-hand domain-containing protein</fullName>
    </recommendedName>
</protein>
<evidence type="ECO:0000256" key="2">
    <source>
        <dbReference type="SAM" id="MobiDB-lite"/>
    </source>
</evidence>